<name>A0ABV8FI17_9ACTN</name>
<dbReference type="Gene3D" id="1.10.357.140">
    <property type="entry name" value="UbiA prenyltransferase"/>
    <property type="match status" value="1"/>
</dbReference>
<comment type="caution">
    <text evidence="5">The sequence shown here is derived from an EMBL/GenBank/DDBJ whole genome shotgun (WGS) entry which is preliminary data.</text>
</comment>
<dbReference type="Proteomes" id="UP001595847">
    <property type="component" value="Unassembled WGS sequence"/>
</dbReference>
<dbReference type="GO" id="GO:0016740">
    <property type="term" value="F:transferase activity"/>
    <property type="evidence" value="ECO:0007669"/>
    <property type="project" value="UniProtKB-KW"/>
</dbReference>
<dbReference type="PANTHER" id="PTHR42723:SF1">
    <property type="entry name" value="CHLOROPHYLL SYNTHASE, CHLOROPLASTIC"/>
    <property type="match status" value="1"/>
</dbReference>
<dbReference type="RefSeq" id="WP_378529560.1">
    <property type="nucleotide sequence ID" value="NZ_JBHSBH010000003.1"/>
</dbReference>
<accession>A0ABV8FI17</accession>
<evidence type="ECO:0000256" key="4">
    <source>
        <dbReference type="ARBA" id="ARBA00023136"/>
    </source>
</evidence>
<evidence type="ECO:0000256" key="3">
    <source>
        <dbReference type="ARBA" id="ARBA00022989"/>
    </source>
</evidence>
<dbReference type="InterPro" id="IPR000537">
    <property type="entry name" value="UbiA_prenyltransferase"/>
</dbReference>
<evidence type="ECO:0000313" key="5">
    <source>
        <dbReference type="EMBL" id="MFC3994708.1"/>
    </source>
</evidence>
<evidence type="ECO:0000256" key="2">
    <source>
        <dbReference type="ARBA" id="ARBA00022692"/>
    </source>
</evidence>
<evidence type="ECO:0000256" key="1">
    <source>
        <dbReference type="ARBA" id="ARBA00004141"/>
    </source>
</evidence>
<organism evidence="5 6">
    <name type="scientific">Nocardiopsis sediminis</name>
    <dbReference type="NCBI Taxonomy" id="1778267"/>
    <lineage>
        <taxon>Bacteria</taxon>
        <taxon>Bacillati</taxon>
        <taxon>Actinomycetota</taxon>
        <taxon>Actinomycetes</taxon>
        <taxon>Streptosporangiales</taxon>
        <taxon>Nocardiopsidaceae</taxon>
        <taxon>Nocardiopsis</taxon>
    </lineage>
</organism>
<dbReference type="InterPro" id="IPR044878">
    <property type="entry name" value="UbiA_sf"/>
</dbReference>
<protein>
    <submittedName>
        <fullName evidence="5">SCO3242 family prenyltransferase</fullName>
        <ecNumber evidence="5">2.5.1.-</ecNumber>
    </submittedName>
</protein>
<keyword evidence="3" id="KW-1133">Transmembrane helix</keyword>
<gene>
    <name evidence="5" type="ORF">ACFOVU_02200</name>
</gene>
<dbReference type="Pfam" id="PF01040">
    <property type="entry name" value="UbiA"/>
    <property type="match status" value="1"/>
</dbReference>
<keyword evidence="4" id="KW-0472">Membrane</keyword>
<dbReference type="EC" id="2.5.1.-" evidence="5"/>
<keyword evidence="6" id="KW-1185">Reference proteome</keyword>
<keyword evidence="5" id="KW-0808">Transferase</keyword>
<proteinExistence type="predicted"/>
<sequence>MRLPAALTVPGDTLAGAAAAGWPLGRRTYALPVASACLYWAGMALNDYADRELDAVERPERPIPSGRVRPGEALALAAGLTAAGVAVAGAAGGRRSAGTATALAAAVWGYDLVLKPTPLGPPGMAATRALDVLLGAGPRPRAAALPAAAMAVHTLGVTTLSRGEVHGGSRATAGTALAATATAALLAASPVHRGAGRRVHEPTVAATALFATRFASAVGAAQARAASDPRADTVRSATGAGIHGMIPLQAALIARTGALAPAAVLLAATPVAAAASKVVSPT</sequence>
<dbReference type="NCBIfam" id="NF045897">
    <property type="entry name" value="SCO3242_trans"/>
    <property type="match status" value="1"/>
</dbReference>
<reference evidence="6" key="1">
    <citation type="journal article" date="2019" name="Int. J. Syst. Evol. Microbiol.">
        <title>The Global Catalogue of Microorganisms (GCM) 10K type strain sequencing project: providing services to taxonomists for standard genome sequencing and annotation.</title>
        <authorList>
            <consortium name="The Broad Institute Genomics Platform"/>
            <consortium name="The Broad Institute Genome Sequencing Center for Infectious Disease"/>
            <person name="Wu L."/>
            <person name="Ma J."/>
        </authorList>
    </citation>
    <scope>NUCLEOTIDE SEQUENCE [LARGE SCALE GENOMIC DNA]</scope>
    <source>
        <strain evidence="6">TBRC 1826</strain>
    </source>
</reference>
<dbReference type="InterPro" id="IPR050475">
    <property type="entry name" value="Prenyltransferase_related"/>
</dbReference>
<dbReference type="EMBL" id="JBHSBH010000003">
    <property type="protein sequence ID" value="MFC3994708.1"/>
    <property type="molecule type" value="Genomic_DNA"/>
</dbReference>
<keyword evidence="2" id="KW-0812">Transmembrane</keyword>
<dbReference type="PANTHER" id="PTHR42723">
    <property type="entry name" value="CHLOROPHYLL SYNTHASE"/>
    <property type="match status" value="1"/>
</dbReference>
<comment type="subcellular location">
    <subcellularLocation>
        <location evidence="1">Membrane</location>
        <topology evidence="1">Multi-pass membrane protein</topology>
    </subcellularLocation>
</comment>
<evidence type="ECO:0000313" key="6">
    <source>
        <dbReference type="Proteomes" id="UP001595847"/>
    </source>
</evidence>
<dbReference type="CDD" id="cd13964">
    <property type="entry name" value="PT_UbiA_1"/>
    <property type="match status" value="1"/>
</dbReference>